<keyword evidence="2" id="KW-0547">Nucleotide-binding</keyword>
<keyword evidence="4" id="KW-0067">ATP-binding</keyword>
<gene>
    <name evidence="7" type="ORF">G9H71_10810</name>
</gene>
<dbReference type="Pfam" id="PF18085">
    <property type="entry name" value="Mak_N_cap"/>
    <property type="match status" value="1"/>
</dbReference>
<organism evidence="7 8">
    <name type="scientific">Motilibacter deserti</name>
    <dbReference type="NCBI Taxonomy" id="2714956"/>
    <lineage>
        <taxon>Bacteria</taxon>
        <taxon>Bacillati</taxon>
        <taxon>Actinomycetota</taxon>
        <taxon>Actinomycetes</taxon>
        <taxon>Motilibacterales</taxon>
        <taxon>Motilibacteraceae</taxon>
        <taxon>Motilibacter</taxon>
    </lineage>
</organism>
<reference evidence="7 8" key="1">
    <citation type="submission" date="2020-03" db="EMBL/GenBank/DDBJ databases">
        <title>Two novel Motilibacter sp.</title>
        <authorList>
            <person name="Liu S."/>
        </authorList>
    </citation>
    <scope>NUCLEOTIDE SEQUENCE [LARGE SCALE GENOMIC DNA]</scope>
    <source>
        <strain evidence="7 8">E257</strain>
    </source>
</reference>
<keyword evidence="8" id="KW-1185">Reference proteome</keyword>
<name>A0ABX0GXD0_9ACTN</name>
<evidence type="ECO:0000256" key="1">
    <source>
        <dbReference type="ARBA" id="ARBA00022679"/>
    </source>
</evidence>
<evidence type="ECO:0000313" key="7">
    <source>
        <dbReference type="EMBL" id="NHC14270.1"/>
    </source>
</evidence>
<dbReference type="RefSeq" id="WP_166281622.1">
    <property type="nucleotide sequence ID" value="NZ_JAANNP010000005.1"/>
</dbReference>
<evidence type="ECO:0000259" key="6">
    <source>
        <dbReference type="Pfam" id="PF18085"/>
    </source>
</evidence>
<evidence type="ECO:0000256" key="3">
    <source>
        <dbReference type="ARBA" id="ARBA00022777"/>
    </source>
</evidence>
<sequence length="213" mass="22161">MALIHKAELHPTKLELLAAWLPTRPWSRGAGNGLERVGAYRFDDPDGEVGIETFLVRGGEGPTLQVPLTYRGAPLEDAQEWLVGTTEHSVLGTRWVYDAAHDPVYAAALARTVLTGGTEAVEYYEVDGRQEARASLASVRGSGAPGTPVGSQPLASVDDADPTVLRVAGTELAVLRVVGPGGTSAAPAGAGPVLTGTWAGQEEPALLAYAVGR</sequence>
<dbReference type="Proteomes" id="UP000800981">
    <property type="component" value="Unassembled WGS sequence"/>
</dbReference>
<protein>
    <recommendedName>
        <fullName evidence="6">Maltokinase N-terminal cap domain-containing protein</fullName>
    </recommendedName>
</protein>
<evidence type="ECO:0000256" key="4">
    <source>
        <dbReference type="ARBA" id="ARBA00022840"/>
    </source>
</evidence>
<keyword evidence="1" id="KW-0808">Transferase</keyword>
<dbReference type="NCBIfam" id="NF047744">
    <property type="entry name" value="CG0192_rel"/>
    <property type="match status" value="1"/>
</dbReference>
<evidence type="ECO:0000256" key="5">
    <source>
        <dbReference type="SAM" id="MobiDB-lite"/>
    </source>
</evidence>
<accession>A0ABX0GXD0</accession>
<comment type="caution">
    <text evidence="7">The sequence shown here is derived from an EMBL/GenBank/DDBJ whole genome shotgun (WGS) entry which is preliminary data.</text>
</comment>
<keyword evidence="3" id="KW-0418">Kinase</keyword>
<dbReference type="EMBL" id="JAANNP010000005">
    <property type="protein sequence ID" value="NHC14270.1"/>
    <property type="molecule type" value="Genomic_DNA"/>
</dbReference>
<feature type="region of interest" description="Disordered" evidence="5">
    <location>
        <begin position="138"/>
        <end position="157"/>
    </location>
</feature>
<feature type="domain" description="Maltokinase N-terminal cap" evidence="6">
    <location>
        <begin position="20"/>
        <end position="102"/>
    </location>
</feature>
<evidence type="ECO:0000313" key="8">
    <source>
        <dbReference type="Proteomes" id="UP000800981"/>
    </source>
</evidence>
<dbReference type="InterPro" id="IPR040999">
    <property type="entry name" value="Mak_N_cap"/>
</dbReference>
<evidence type="ECO:0000256" key="2">
    <source>
        <dbReference type="ARBA" id="ARBA00022741"/>
    </source>
</evidence>
<proteinExistence type="predicted"/>